<organism evidence="7">
    <name type="scientific">marine metagenome</name>
    <dbReference type="NCBI Taxonomy" id="408172"/>
    <lineage>
        <taxon>unclassified sequences</taxon>
        <taxon>metagenomes</taxon>
        <taxon>ecological metagenomes</taxon>
    </lineage>
</organism>
<evidence type="ECO:0000256" key="5">
    <source>
        <dbReference type="SAM" id="Phobius"/>
    </source>
</evidence>
<evidence type="ECO:0000256" key="3">
    <source>
        <dbReference type="ARBA" id="ARBA00022989"/>
    </source>
</evidence>
<feature type="transmembrane region" description="Helical" evidence="5">
    <location>
        <begin position="184"/>
        <end position="206"/>
    </location>
</feature>
<proteinExistence type="predicted"/>
<feature type="transmembrane region" description="Helical" evidence="5">
    <location>
        <begin position="70"/>
        <end position="91"/>
    </location>
</feature>
<evidence type="ECO:0000313" key="7">
    <source>
        <dbReference type="EMBL" id="SVC35800.1"/>
    </source>
</evidence>
<keyword evidence="3 5" id="KW-1133">Transmembrane helix</keyword>
<evidence type="ECO:0000256" key="2">
    <source>
        <dbReference type="ARBA" id="ARBA00022692"/>
    </source>
</evidence>
<dbReference type="PANTHER" id="PTHR22911">
    <property type="entry name" value="ACYL-MALONYL CONDENSING ENZYME-RELATED"/>
    <property type="match status" value="1"/>
</dbReference>
<keyword evidence="4 5" id="KW-0472">Membrane</keyword>
<evidence type="ECO:0000256" key="4">
    <source>
        <dbReference type="ARBA" id="ARBA00023136"/>
    </source>
</evidence>
<evidence type="ECO:0000259" key="6">
    <source>
        <dbReference type="Pfam" id="PF00892"/>
    </source>
</evidence>
<dbReference type="GO" id="GO:0016020">
    <property type="term" value="C:membrane"/>
    <property type="evidence" value="ECO:0007669"/>
    <property type="project" value="UniProtKB-SubCell"/>
</dbReference>
<feature type="transmembrane region" description="Helical" evidence="5">
    <location>
        <begin position="97"/>
        <end position="119"/>
    </location>
</feature>
<dbReference type="AlphaFoldDB" id="A0A382LGP8"/>
<accession>A0A382LGP8</accession>
<dbReference type="EMBL" id="UINC01086911">
    <property type="protein sequence ID" value="SVC35800.1"/>
    <property type="molecule type" value="Genomic_DNA"/>
</dbReference>
<feature type="transmembrane region" description="Helical" evidence="5">
    <location>
        <begin position="243"/>
        <end position="263"/>
    </location>
</feature>
<comment type="subcellular location">
    <subcellularLocation>
        <location evidence="1">Membrane</location>
        <topology evidence="1">Multi-pass membrane protein</topology>
    </subcellularLocation>
</comment>
<feature type="transmembrane region" description="Helical" evidence="5">
    <location>
        <begin position="212"/>
        <end position="231"/>
    </location>
</feature>
<feature type="transmembrane region" description="Helical" evidence="5">
    <location>
        <begin position="38"/>
        <end position="58"/>
    </location>
</feature>
<feature type="transmembrane region" description="Helical" evidence="5">
    <location>
        <begin position="12"/>
        <end position="32"/>
    </location>
</feature>
<sequence length="301" mass="34009">MLTFFNPGWITSRILLGYFLLASNIAVEKWLLQTYSLYEINFITAALFMILTALQELLNRGSLQRIKPVSWKILLPISLFTLGAWHCFLSALSGLSVFEFGAMSLLSPVVMATLAMLILRENPSTWIWPAIGFGMAGGWLMMQSDWQGLSSSHYHAYMLGALIFSSLRWITVKYAGENVPASAMIFWEPVLVLVAMFFFIDLAYLWNRITPMLFISAVLLFLSRQCLVRSFQAPVTSATSIAALIYTKLGWTLLFGYLFWGSFPEPLEWLGVLLIVISSWIIVFRTTPSSKFGSMDQSNNK</sequence>
<dbReference type="InterPro" id="IPR037185">
    <property type="entry name" value="EmrE-like"/>
</dbReference>
<feature type="transmembrane region" description="Helical" evidence="5">
    <location>
        <begin position="269"/>
        <end position="287"/>
    </location>
</feature>
<dbReference type="PANTHER" id="PTHR22911:SF6">
    <property type="entry name" value="SOLUTE CARRIER FAMILY 35 MEMBER G1"/>
    <property type="match status" value="1"/>
</dbReference>
<reference evidence="7" key="1">
    <citation type="submission" date="2018-05" db="EMBL/GenBank/DDBJ databases">
        <authorList>
            <person name="Lanie J.A."/>
            <person name="Ng W.-L."/>
            <person name="Kazmierczak K.M."/>
            <person name="Andrzejewski T.M."/>
            <person name="Davidsen T.M."/>
            <person name="Wayne K.J."/>
            <person name="Tettelin H."/>
            <person name="Glass J.I."/>
            <person name="Rusch D."/>
            <person name="Podicherti R."/>
            <person name="Tsui H.-C.T."/>
            <person name="Winkler M.E."/>
        </authorList>
    </citation>
    <scope>NUCLEOTIDE SEQUENCE</scope>
</reference>
<dbReference type="Pfam" id="PF00892">
    <property type="entry name" value="EamA"/>
    <property type="match status" value="1"/>
</dbReference>
<feature type="transmembrane region" description="Helical" evidence="5">
    <location>
        <begin position="154"/>
        <end position="172"/>
    </location>
</feature>
<dbReference type="InterPro" id="IPR000620">
    <property type="entry name" value="EamA_dom"/>
</dbReference>
<feature type="transmembrane region" description="Helical" evidence="5">
    <location>
        <begin position="126"/>
        <end position="142"/>
    </location>
</feature>
<name>A0A382LGP8_9ZZZZ</name>
<keyword evidence="2 5" id="KW-0812">Transmembrane</keyword>
<protein>
    <recommendedName>
        <fullName evidence="6">EamA domain-containing protein</fullName>
    </recommendedName>
</protein>
<feature type="domain" description="EamA" evidence="6">
    <location>
        <begin position="14"/>
        <end position="141"/>
    </location>
</feature>
<dbReference type="SUPFAM" id="SSF103481">
    <property type="entry name" value="Multidrug resistance efflux transporter EmrE"/>
    <property type="match status" value="2"/>
</dbReference>
<gene>
    <name evidence="7" type="ORF">METZ01_LOCUS288654</name>
</gene>
<evidence type="ECO:0000256" key="1">
    <source>
        <dbReference type="ARBA" id="ARBA00004141"/>
    </source>
</evidence>